<comment type="caution">
    <text evidence="2">The sequence shown here is derived from an EMBL/GenBank/DDBJ whole genome shotgun (WGS) entry which is preliminary data.</text>
</comment>
<evidence type="ECO:0000259" key="1">
    <source>
        <dbReference type="SMART" id="SM00635"/>
    </source>
</evidence>
<feature type="non-terminal residue" evidence="2">
    <location>
        <position position="121"/>
    </location>
</feature>
<dbReference type="Pfam" id="PF02368">
    <property type="entry name" value="Big_2"/>
    <property type="match status" value="1"/>
</dbReference>
<dbReference type="SMART" id="SM00635">
    <property type="entry name" value="BID_2"/>
    <property type="match status" value="1"/>
</dbReference>
<feature type="domain" description="BIG2" evidence="1">
    <location>
        <begin position="2"/>
        <end position="68"/>
    </location>
</feature>
<accession>A0AAE0RZY6</accession>
<dbReference type="SUPFAM" id="SSF49373">
    <property type="entry name" value="Invasin/intimin cell-adhesion fragments"/>
    <property type="match status" value="1"/>
</dbReference>
<dbReference type="Gene3D" id="2.60.40.1080">
    <property type="match status" value="1"/>
</dbReference>
<dbReference type="InterPro" id="IPR003343">
    <property type="entry name" value="Big_2"/>
</dbReference>
<gene>
    <name evidence="2" type="ORF">CHS0354_024189</name>
</gene>
<dbReference type="Proteomes" id="UP001195483">
    <property type="component" value="Unassembled WGS sequence"/>
</dbReference>
<proteinExistence type="predicted"/>
<reference evidence="2" key="3">
    <citation type="submission" date="2023-05" db="EMBL/GenBank/DDBJ databases">
        <authorList>
            <person name="Smith C.H."/>
        </authorList>
    </citation>
    <scope>NUCLEOTIDE SEQUENCE</scope>
    <source>
        <strain evidence="2">CHS0354</strain>
        <tissue evidence="2">Mantle</tissue>
    </source>
</reference>
<reference evidence="2" key="1">
    <citation type="journal article" date="2021" name="Genome Biol. Evol.">
        <title>A High-Quality Reference Genome for a Parasitic Bivalve with Doubly Uniparental Inheritance (Bivalvia: Unionida).</title>
        <authorList>
            <person name="Smith C.H."/>
        </authorList>
    </citation>
    <scope>NUCLEOTIDE SEQUENCE</scope>
    <source>
        <strain evidence="2">CHS0354</strain>
    </source>
</reference>
<name>A0AAE0RZY6_9BIVA</name>
<organism evidence="2 3">
    <name type="scientific">Potamilus streckersoni</name>
    <dbReference type="NCBI Taxonomy" id="2493646"/>
    <lineage>
        <taxon>Eukaryota</taxon>
        <taxon>Metazoa</taxon>
        <taxon>Spiralia</taxon>
        <taxon>Lophotrochozoa</taxon>
        <taxon>Mollusca</taxon>
        <taxon>Bivalvia</taxon>
        <taxon>Autobranchia</taxon>
        <taxon>Heteroconchia</taxon>
        <taxon>Palaeoheterodonta</taxon>
        <taxon>Unionida</taxon>
        <taxon>Unionoidea</taxon>
        <taxon>Unionidae</taxon>
        <taxon>Ambleminae</taxon>
        <taxon>Lampsilini</taxon>
        <taxon>Potamilus</taxon>
    </lineage>
</organism>
<sequence length="121" mass="13267">MLPGKTASLAVTVEPETAKDKSLTWSSDNEDVVYVQQTSTGITIRANSPGTATITATSNDEGKVTAKVIVDVLYVLPDTNFKRMLKEKDQTWFATVDNKEGLKISKISLYDKDLILNSDLI</sequence>
<dbReference type="InterPro" id="IPR008964">
    <property type="entry name" value="Invasin/intimin_cell_adhesion"/>
</dbReference>
<protein>
    <recommendedName>
        <fullName evidence="1">BIG2 domain-containing protein</fullName>
    </recommendedName>
</protein>
<evidence type="ECO:0000313" key="3">
    <source>
        <dbReference type="Proteomes" id="UP001195483"/>
    </source>
</evidence>
<reference evidence="2" key="2">
    <citation type="journal article" date="2021" name="Genome Biol. Evol.">
        <title>Developing a high-quality reference genome for a parasitic bivalve with doubly uniparental inheritance (Bivalvia: Unionida).</title>
        <authorList>
            <person name="Smith C.H."/>
        </authorList>
    </citation>
    <scope>NUCLEOTIDE SEQUENCE</scope>
    <source>
        <strain evidence="2">CHS0354</strain>
        <tissue evidence="2">Mantle</tissue>
    </source>
</reference>
<dbReference type="EMBL" id="JAEAOA010001427">
    <property type="protein sequence ID" value="KAK3582635.1"/>
    <property type="molecule type" value="Genomic_DNA"/>
</dbReference>
<keyword evidence="3" id="KW-1185">Reference proteome</keyword>
<evidence type="ECO:0000313" key="2">
    <source>
        <dbReference type="EMBL" id="KAK3582635.1"/>
    </source>
</evidence>
<dbReference type="AlphaFoldDB" id="A0AAE0RZY6"/>